<sequence>MALAEVRVKDDGGEEQRRRSKFFGDGETMHDERVFVHVSHSCLIAALMRNTCLKKAGLVRVGL</sequence>
<evidence type="ECO:0000313" key="2">
    <source>
        <dbReference type="EMBL" id="CAF1981480.1"/>
    </source>
</evidence>
<accession>A0A816MP10</accession>
<gene>
    <name evidence="2" type="ORF">DARMORV10_C07P22700.1</name>
</gene>
<protein>
    <submittedName>
        <fullName evidence="2">(rape) hypothetical protein</fullName>
    </submittedName>
</protein>
<evidence type="ECO:0000256" key="1">
    <source>
        <dbReference type="SAM" id="MobiDB-lite"/>
    </source>
</evidence>
<dbReference type="EMBL" id="HG994371">
    <property type="protein sequence ID" value="CAF1981480.1"/>
    <property type="molecule type" value="Genomic_DNA"/>
</dbReference>
<dbReference type="AlphaFoldDB" id="A0A816MP10"/>
<organism evidence="2">
    <name type="scientific">Brassica napus</name>
    <name type="common">Rape</name>
    <dbReference type="NCBI Taxonomy" id="3708"/>
    <lineage>
        <taxon>Eukaryota</taxon>
        <taxon>Viridiplantae</taxon>
        <taxon>Streptophyta</taxon>
        <taxon>Embryophyta</taxon>
        <taxon>Tracheophyta</taxon>
        <taxon>Spermatophyta</taxon>
        <taxon>Magnoliopsida</taxon>
        <taxon>eudicotyledons</taxon>
        <taxon>Gunneridae</taxon>
        <taxon>Pentapetalae</taxon>
        <taxon>rosids</taxon>
        <taxon>malvids</taxon>
        <taxon>Brassicales</taxon>
        <taxon>Brassicaceae</taxon>
        <taxon>Brassiceae</taxon>
        <taxon>Brassica</taxon>
    </lineage>
</organism>
<proteinExistence type="predicted"/>
<feature type="region of interest" description="Disordered" evidence="1">
    <location>
        <begin position="1"/>
        <end position="23"/>
    </location>
</feature>
<dbReference type="Proteomes" id="UP001295469">
    <property type="component" value="Chromosome C07"/>
</dbReference>
<name>A0A816MP10_BRANA</name>
<reference evidence="2" key="1">
    <citation type="submission" date="2021-01" db="EMBL/GenBank/DDBJ databases">
        <authorList>
            <consortium name="Genoscope - CEA"/>
            <person name="William W."/>
        </authorList>
    </citation>
    <scope>NUCLEOTIDE SEQUENCE</scope>
</reference>